<dbReference type="HOGENOM" id="CLU_2978687_0_0_1"/>
<accession>A0A0C2WW72</accession>
<evidence type="ECO:0000313" key="2">
    <source>
        <dbReference type="Proteomes" id="UP000054549"/>
    </source>
</evidence>
<name>A0A0C2WW72_AMAMK</name>
<dbReference type="AlphaFoldDB" id="A0A0C2WW72"/>
<dbReference type="Proteomes" id="UP000054549">
    <property type="component" value="Unassembled WGS sequence"/>
</dbReference>
<gene>
    <name evidence="1" type="ORF">M378DRAFT_167966</name>
</gene>
<dbReference type="EMBL" id="KN818296">
    <property type="protein sequence ID" value="KIL60598.1"/>
    <property type="molecule type" value="Genomic_DNA"/>
</dbReference>
<keyword evidence="2" id="KW-1185">Reference proteome</keyword>
<evidence type="ECO:0000313" key="1">
    <source>
        <dbReference type="EMBL" id="KIL60598.1"/>
    </source>
</evidence>
<protein>
    <submittedName>
        <fullName evidence="1">Uncharacterized protein</fullName>
    </submittedName>
</protein>
<dbReference type="InParanoid" id="A0A0C2WW72"/>
<proteinExistence type="predicted"/>
<organism evidence="1 2">
    <name type="scientific">Amanita muscaria (strain Koide BX008)</name>
    <dbReference type="NCBI Taxonomy" id="946122"/>
    <lineage>
        <taxon>Eukaryota</taxon>
        <taxon>Fungi</taxon>
        <taxon>Dikarya</taxon>
        <taxon>Basidiomycota</taxon>
        <taxon>Agaricomycotina</taxon>
        <taxon>Agaricomycetes</taxon>
        <taxon>Agaricomycetidae</taxon>
        <taxon>Agaricales</taxon>
        <taxon>Pluteineae</taxon>
        <taxon>Amanitaceae</taxon>
        <taxon>Amanita</taxon>
    </lineage>
</organism>
<sequence length="58" mass="6702">MFASNFTPWVHKRLDDLARSLNKAVKMLVYDLPDLSMPSKHGNESWMCCRMFPATLEA</sequence>
<reference evidence="1 2" key="1">
    <citation type="submission" date="2014-04" db="EMBL/GenBank/DDBJ databases">
        <title>Evolutionary Origins and Diversification of the Mycorrhizal Mutualists.</title>
        <authorList>
            <consortium name="DOE Joint Genome Institute"/>
            <consortium name="Mycorrhizal Genomics Consortium"/>
            <person name="Kohler A."/>
            <person name="Kuo A."/>
            <person name="Nagy L.G."/>
            <person name="Floudas D."/>
            <person name="Copeland A."/>
            <person name="Barry K.W."/>
            <person name="Cichocki N."/>
            <person name="Veneault-Fourrey C."/>
            <person name="LaButti K."/>
            <person name="Lindquist E.A."/>
            <person name="Lipzen A."/>
            <person name="Lundell T."/>
            <person name="Morin E."/>
            <person name="Murat C."/>
            <person name="Riley R."/>
            <person name="Ohm R."/>
            <person name="Sun H."/>
            <person name="Tunlid A."/>
            <person name="Henrissat B."/>
            <person name="Grigoriev I.V."/>
            <person name="Hibbett D.S."/>
            <person name="Martin F."/>
        </authorList>
    </citation>
    <scope>NUCLEOTIDE SEQUENCE [LARGE SCALE GENOMIC DNA]</scope>
    <source>
        <strain evidence="1 2">Koide BX008</strain>
    </source>
</reference>